<dbReference type="InterPro" id="IPR001962">
    <property type="entry name" value="Asn_synthase"/>
</dbReference>
<evidence type="ECO:0000259" key="8">
    <source>
        <dbReference type="PROSITE" id="PS51278"/>
    </source>
</evidence>
<evidence type="ECO:0000256" key="4">
    <source>
        <dbReference type="ARBA" id="ARBA00022741"/>
    </source>
</evidence>
<feature type="binding site" evidence="7">
    <location>
        <position position="92"/>
    </location>
    <ligand>
        <name>L-glutamine</name>
        <dbReference type="ChEBI" id="CHEBI:58359"/>
    </ligand>
</feature>
<evidence type="ECO:0000256" key="5">
    <source>
        <dbReference type="ARBA" id="ARBA00022840"/>
    </source>
</evidence>
<dbReference type="KEGG" id="sur:STAUR_3898"/>
<keyword evidence="4 7" id="KW-0547">Nucleotide-binding</keyword>
<comment type="similarity">
    <text evidence="2">Belongs to the asparagine synthetase family.</text>
</comment>
<name>E3FJK7_STIAD</name>
<dbReference type="AlphaFoldDB" id="E3FJK7"/>
<dbReference type="GO" id="GO:0006529">
    <property type="term" value="P:asparagine biosynthetic process"/>
    <property type="evidence" value="ECO:0007669"/>
    <property type="project" value="InterPro"/>
</dbReference>
<dbReference type="OrthoDB" id="9763290at2"/>
<dbReference type="SUPFAM" id="SSF56235">
    <property type="entry name" value="N-terminal nucleophile aminohydrolases (Ntn hydrolases)"/>
    <property type="match status" value="1"/>
</dbReference>
<feature type="domain" description="Glutamine amidotransferase type-2" evidence="8">
    <location>
        <begin position="1"/>
        <end position="206"/>
    </location>
</feature>
<keyword evidence="5 7" id="KW-0067">ATP-binding</keyword>
<keyword evidence="10" id="KW-1185">Reference proteome</keyword>
<dbReference type="GO" id="GO:0004066">
    <property type="term" value="F:asparagine synthase (glutamine-hydrolyzing) activity"/>
    <property type="evidence" value="ECO:0007669"/>
    <property type="project" value="UniProtKB-EC"/>
</dbReference>
<dbReference type="PANTHER" id="PTHR43284">
    <property type="entry name" value="ASPARAGINE SYNTHETASE (GLUTAMINE-HYDROLYZING)"/>
    <property type="match status" value="1"/>
</dbReference>
<dbReference type="RefSeq" id="WP_013375952.1">
    <property type="nucleotide sequence ID" value="NC_014623.1"/>
</dbReference>
<dbReference type="PROSITE" id="PS51278">
    <property type="entry name" value="GATASE_TYPE_2"/>
    <property type="match status" value="1"/>
</dbReference>
<evidence type="ECO:0000313" key="9">
    <source>
        <dbReference type="EMBL" id="ADO71686.1"/>
    </source>
</evidence>
<dbReference type="EC" id="6.3.5.4" evidence="3"/>
<dbReference type="Gene3D" id="3.60.20.10">
    <property type="entry name" value="Glutamine Phosphoribosylpyrophosphate, subunit 1, domain 1"/>
    <property type="match status" value="1"/>
</dbReference>
<evidence type="ECO:0000256" key="3">
    <source>
        <dbReference type="ARBA" id="ARBA00012737"/>
    </source>
</evidence>
<dbReference type="InterPro" id="IPR051786">
    <property type="entry name" value="ASN_synthetase/amidase"/>
</dbReference>
<evidence type="ECO:0000313" key="10">
    <source>
        <dbReference type="Proteomes" id="UP000001351"/>
    </source>
</evidence>
<dbReference type="Proteomes" id="UP000001351">
    <property type="component" value="Chromosome"/>
</dbReference>
<evidence type="ECO:0000256" key="2">
    <source>
        <dbReference type="ARBA" id="ARBA00005752"/>
    </source>
</evidence>
<dbReference type="GO" id="GO:0005829">
    <property type="term" value="C:cytosol"/>
    <property type="evidence" value="ECO:0007669"/>
    <property type="project" value="TreeGrafter"/>
</dbReference>
<dbReference type="InterPro" id="IPR029055">
    <property type="entry name" value="Ntn_hydrolases_N"/>
</dbReference>
<proteinExistence type="inferred from homology"/>
<dbReference type="EMBL" id="CP002271">
    <property type="protein sequence ID" value="ADO71686.1"/>
    <property type="molecule type" value="Genomic_DNA"/>
</dbReference>
<dbReference type="Pfam" id="PF00733">
    <property type="entry name" value="Asn_synthase"/>
    <property type="match status" value="1"/>
</dbReference>
<evidence type="ECO:0000256" key="1">
    <source>
        <dbReference type="ARBA" id="ARBA00005187"/>
    </source>
</evidence>
<dbReference type="Pfam" id="PF13537">
    <property type="entry name" value="GATase_7"/>
    <property type="match status" value="1"/>
</dbReference>
<dbReference type="InterPro" id="IPR014729">
    <property type="entry name" value="Rossmann-like_a/b/a_fold"/>
</dbReference>
<dbReference type="GO" id="GO:0005524">
    <property type="term" value="F:ATP binding"/>
    <property type="evidence" value="ECO:0007669"/>
    <property type="project" value="UniProtKB-KW"/>
</dbReference>
<gene>
    <name evidence="9" type="ordered locus">STAUR_3898</name>
</gene>
<dbReference type="InterPro" id="IPR017932">
    <property type="entry name" value="GATase_2_dom"/>
</dbReference>
<dbReference type="PIRSF" id="PIRSF001589">
    <property type="entry name" value="Asn_synthetase_glu-h"/>
    <property type="match status" value="1"/>
</dbReference>
<accession>E3FJK7</accession>
<evidence type="ECO:0000256" key="7">
    <source>
        <dbReference type="PIRSR" id="PIRSR001589-2"/>
    </source>
</evidence>
<evidence type="ECO:0000256" key="6">
    <source>
        <dbReference type="ARBA" id="ARBA00048741"/>
    </source>
</evidence>
<comment type="pathway">
    <text evidence="1">Amino-acid biosynthesis; L-asparagine biosynthesis; L-asparagine from L-aspartate (L-Gln route): step 1/1.</text>
</comment>
<dbReference type="CDD" id="cd01991">
    <property type="entry name" value="Asn_synthase_B_C"/>
    <property type="match status" value="1"/>
</dbReference>
<reference evidence="9 10" key="1">
    <citation type="journal article" date="2011" name="Mol. Biol. Evol.">
        <title>Comparative genomic analysis of fruiting body formation in Myxococcales.</title>
        <authorList>
            <person name="Huntley S."/>
            <person name="Hamann N."/>
            <person name="Wegener-Feldbrugge S."/>
            <person name="Treuner-Lange A."/>
            <person name="Kube M."/>
            <person name="Reinhardt R."/>
            <person name="Klages S."/>
            <person name="Muller R."/>
            <person name="Ronning C.M."/>
            <person name="Nierman W.C."/>
            <person name="Sogaard-Andersen L."/>
        </authorList>
    </citation>
    <scope>NUCLEOTIDE SEQUENCE [LARGE SCALE GENOMIC DNA]</scope>
    <source>
        <strain evidence="9 10">DW4/3-1</strain>
    </source>
</reference>
<dbReference type="STRING" id="378806.STAUR_3898"/>
<dbReference type="Gene3D" id="3.40.50.620">
    <property type="entry name" value="HUPs"/>
    <property type="match status" value="1"/>
</dbReference>
<sequence>MRGIWVSVAAEPPEGMPRAVEHRGAVSSDPRVFESPAGSVHLWQCAQAAPPETADSGRPWRGRFHAVFDGCLYNREELARLVEAPRGAALEDSELITALFSRWGPECLTRVNGAFALVVWDDVEKRLFAARDRYGLKPLYIYKGPKTLAFASEIKQFLPMREMAIRLNARAGLEFLVAGLTDHSEETLFQDVLRVPGSTYLQIDLRQWRCTESLPAFRKWYELPEPGSLRMEESEAVERFRHLLLEAVWVRWKQPGPRGLCLSGGLDSSAIAALLAADLERSGSATDRLVTFKAYFDDPQYDEPHLLKAVLESTGATHHQSHCHGEDAIEVIDALVWHMDEPFGRASLAAQWRLFEQAEEMGIRSTLDGQGSDELLAGYMSMVRAHRGDPRQQQEAGAGAALSSRSSLPLVERLGGQERFSWLAADMREQAAHLPSFEANPRSFSLGELCRYRVFHGDLPMMMRHNDRIGMAHGVETHVPFMDHHVVDFCIGLGSAYKIVGDETKYLLRRAMQHLLPPVIIKPYGKGSYSSLEEGWFRGEAGKALKDGVSRVVRERPELFDARAVEAMAREPGQADKETLMLLWRVLCFGLWMRKFKVST</sequence>
<dbReference type="SUPFAM" id="SSF52402">
    <property type="entry name" value="Adenine nucleotide alpha hydrolases-like"/>
    <property type="match status" value="1"/>
</dbReference>
<organism evidence="9 10">
    <name type="scientific">Stigmatella aurantiaca (strain DW4/3-1)</name>
    <dbReference type="NCBI Taxonomy" id="378806"/>
    <lineage>
        <taxon>Bacteria</taxon>
        <taxon>Pseudomonadati</taxon>
        <taxon>Myxococcota</taxon>
        <taxon>Myxococcia</taxon>
        <taxon>Myxococcales</taxon>
        <taxon>Cystobacterineae</taxon>
        <taxon>Archangiaceae</taxon>
        <taxon>Stigmatella</taxon>
    </lineage>
</organism>
<dbReference type="eggNOG" id="COG0367">
    <property type="taxonomic scope" value="Bacteria"/>
</dbReference>
<dbReference type="HOGENOM" id="CLU_014658_3_1_7"/>
<protein>
    <recommendedName>
        <fullName evidence="3">asparagine synthase (glutamine-hydrolyzing)</fullName>
        <ecNumber evidence="3">6.3.5.4</ecNumber>
    </recommendedName>
</protein>
<dbReference type="InterPro" id="IPR006426">
    <property type="entry name" value="Asn_synth_AEB"/>
</dbReference>
<comment type="catalytic activity">
    <reaction evidence="6">
        <text>L-aspartate + L-glutamine + ATP + H2O = L-asparagine + L-glutamate + AMP + diphosphate + H(+)</text>
        <dbReference type="Rhea" id="RHEA:12228"/>
        <dbReference type="ChEBI" id="CHEBI:15377"/>
        <dbReference type="ChEBI" id="CHEBI:15378"/>
        <dbReference type="ChEBI" id="CHEBI:29985"/>
        <dbReference type="ChEBI" id="CHEBI:29991"/>
        <dbReference type="ChEBI" id="CHEBI:30616"/>
        <dbReference type="ChEBI" id="CHEBI:33019"/>
        <dbReference type="ChEBI" id="CHEBI:58048"/>
        <dbReference type="ChEBI" id="CHEBI:58359"/>
        <dbReference type="ChEBI" id="CHEBI:456215"/>
        <dbReference type="EC" id="6.3.5.4"/>
    </reaction>
</comment>
<dbReference type="PANTHER" id="PTHR43284:SF1">
    <property type="entry name" value="ASPARAGINE SYNTHETASE"/>
    <property type="match status" value="1"/>
</dbReference>